<proteinExistence type="inferred from homology"/>
<dbReference type="NCBIfam" id="TIGR02433">
    <property type="entry name" value="lysidine_TilS_C"/>
    <property type="match status" value="1"/>
</dbReference>
<comment type="subcellular location">
    <subcellularLocation>
        <location evidence="1 8">Cytoplasm</location>
    </subcellularLocation>
</comment>
<dbReference type="Proteomes" id="UP001500399">
    <property type="component" value="Unassembled WGS sequence"/>
</dbReference>
<dbReference type="InterPro" id="IPR014729">
    <property type="entry name" value="Rossmann-like_a/b/a_fold"/>
</dbReference>
<evidence type="ECO:0000256" key="5">
    <source>
        <dbReference type="ARBA" id="ARBA00022741"/>
    </source>
</evidence>
<comment type="catalytic activity">
    <reaction evidence="7 8">
        <text>cytidine(34) in tRNA(Ile2) + L-lysine + ATP = lysidine(34) in tRNA(Ile2) + AMP + diphosphate + H(+)</text>
        <dbReference type="Rhea" id="RHEA:43744"/>
        <dbReference type="Rhea" id="RHEA-COMP:10625"/>
        <dbReference type="Rhea" id="RHEA-COMP:10670"/>
        <dbReference type="ChEBI" id="CHEBI:15378"/>
        <dbReference type="ChEBI" id="CHEBI:30616"/>
        <dbReference type="ChEBI" id="CHEBI:32551"/>
        <dbReference type="ChEBI" id="CHEBI:33019"/>
        <dbReference type="ChEBI" id="CHEBI:82748"/>
        <dbReference type="ChEBI" id="CHEBI:83665"/>
        <dbReference type="ChEBI" id="CHEBI:456215"/>
        <dbReference type="EC" id="6.3.4.19"/>
    </reaction>
</comment>
<evidence type="ECO:0000313" key="10">
    <source>
        <dbReference type="EMBL" id="GAA0205193.1"/>
    </source>
</evidence>
<dbReference type="InterPro" id="IPR012094">
    <property type="entry name" value="tRNA_Ile_lys_synt"/>
</dbReference>
<dbReference type="Pfam" id="PF01171">
    <property type="entry name" value="ATP_bind_3"/>
    <property type="match status" value="1"/>
</dbReference>
<dbReference type="InterPro" id="IPR015262">
    <property type="entry name" value="tRNA_Ile_lys_synt_subst-bd"/>
</dbReference>
<dbReference type="Pfam" id="PF11734">
    <property type="entry name" value="TilS_C"/>
    <property type="match status" value="1"/>
</dbReference>
<dbReference type="InterPro" id="IPR011063">
    <property type="entry name" value="TilS/TtcA_N"/>
</dbReference>
<evidence type="ECO:0000313" key="11">
    <source>
        <dbReference type="Proteomes" id="UP001500399"/>
    </source>
</evidence>
<dbReference type="InterPro" id="IPR012796">
    <property type="entry name" value="Lysidine-tRNA-synth_C"/>
</dbReference>
<evidence type="ECO:0000256" key="7">
    <source>
        <dbReference type="ARBA" id="ARBA00048539"/>
    </source>
</evidence>
<dbReference type="NCBIfam" id="TIGR02432">
    <property type="entry name" value="lysidine_TilS_N"/>
    <property type="match status" value="1"/>
</dbReference>
<keyword evidence="2 8" id="KW-0963">Cytoplasm</keyword>
<evidence type="ECO:0000256" key="3">
    <source>
        <dbReference type="ARBA" id="ARBA00022598"/>
    </source>
</evidence>
<dbReference type="EC" id="6.3.4.19" evidence="8"/>
<keyword evidence="11" id="KW-1185">Reference proteome</keyword>
<accession>A0ABP3CHA8</accession>
<reference evidence="11" key="1">
    <citation type="journal article" date="2019" name="Int. J. Syst. Evol. Microbiol.">
        <title>The Global Catalogue of Microorganisms (GCM) 10K type strain sequencing project: providing services to taxonomists for standard genome sequencing and annotation.</title>
        <authorList>
            <consortium name="The Broad Institute Genomics Platform"/>
            <consortium name="The Broad Institute Genome Sequencing Center for Infectious Disease"/>
            <person name="Wu L."/>
            <person name="Ma J."/>
        </authorList>
    </citation>
    <scope>NUCLEOTIDE SEQUENCE [LARGE SCALE GENOMIC DNA]</scope>
    <source>
        <strain evidence="11">JCM 8542</strain>
    </source>
</reference>
<dbReference type="SUPFAM" id="SSF52402">
    <property type="entry name" value="Adenine nucleotide alpha hydrolases-like"/>
    <property type="match status" value="1"/>
</dbReference>
<sequence>MYRRMNLQKHTARVLRAHDLLCPQRTLLVACSGGTDSLVLLDVLDFLRAADGAQLVCAHYEHGIRGAEARADARFVAEFCAARGIPFVLGTGDVPAYARAHGHSIETAARICRYDFLHRVRAERGCDAVVLAHHADDLAETVLLRILRGTGPAGLVGMREWDGLHLRPFLAVTRVQLARYAAERGLTPRHDATNDTLDTRRNRVRHELLPYLAHTYNPAARDALTRLSGLAAEEEDLLTHLAEDAYGCAACPGGLSLAVLRTLHAAMQRRVLRLFWMRTTGTAQDFSYLHEERLRALVSADHAVRVEMQRGWYAAARYGVLTLMQLSPMKVPLENEEILLPLSREYAIINFQGMEFHLRRLSRMTADDWRRAQERTAVYADPAALSALVLRTRRAGDYMRLPVGRRKLKDILIDDKIPREERDTLPLLAIAGTSEIFWIAGGRRSVLAPVTIPGEPVVRIAYDEGDDSQ</sequence>
<keyword evidence="6 8" id="KW-0067">ATP-binding</keyword>
<dbReference type="HAMAP" id="MF_01161">
    <property type="entry name" value="tRNA_Ile_lys_synt"/>
    <property type="match status" value="1"/>
</dbReference>
<evidence type="ECO:0000256" key="4">
    <source>
        <dbReference type="ARBA" id="ARBA00022694"/>
    </source>
</evidence>
<dbReference type="PANTHER" id="PTHR43033">
    <property type="entry name" value="TRNA(ILE)-LYSIDINE SYNTHASE-RELATED"/>
    <property type="match status" value="1"/>
</dbReference>
<dbReference type="PANTHER" id="PTHR43033:SF1">
    <property type="entry name" value="TRNA(ILE)-LYSIDINE SYNTHASE-RELATED"/>
    <property type="match status" value="1"/>
</dbReference>
<comment type="domain">
    <text evidence="8">The N-terminal region contains the highly conserved SGGXDS motif, predicted to be a P-loop motif involved in ATP binding.</text>
</comment>
<evidence type="ECO:0000256" key="1">
    <source>
        <dbReference type="ARBA" id="ARBA00004496"/>
    </source>
</evidence>
<gene>
    <name evidence="8 10" type="primary">tilS</name>
    <name evidence="10" type="ORF">GCM10008919_05610</name>
</gene>
<dbReference type="SUPFAM" id="SSF56037">
    <property type="entry name" value="PheT/TilS domain"/>
    <property type="match status" value="1"/>
</dbReference>
<dbReference type="Gene3D" id="1.20.59.20">
    <property type="match status" value="1"/>
</dbReference>
<evidence type="ECO:0000256" key="2">
    <source>
        <dbReference type="ARBA" id="ARBA00022490"/>
    </source>
</evidence>
<evidence type="ECO:0000259" key="9">
    <source>
        <dbReference type="SMART" id="SM00977"/>
    </source>
</evidence>
<dbReference type="Pfam" id="PF09179">
    <property type="entry name" value="TilS"/>
    <property type="match status" value="1"/>
</dbReference>
<dbReference type="Gene3D" id="3.40.50.620">
    <property type="entry name" value="HUPs"/>
    <property type="match status" value="1"/>
</dbReference>
<comment type="similarity">
    <text evidence="8">Belongs to the tRNA(Ile)-lysidine synthase family.</text>
</comment>
<dbReference type="EMBL" id="BAAACR010000002">
    <property type="protein sequence ID" value="GAA0205193.1"/>
    <property type="molecule type" value="Genomic_DNA"/>
</dbReference>
<dbReference type="CDD" id="cd01992">
    <property type="entry name" value="TilS_N"/>
    <property type="match status" value="1"/>
</dbReference>
<name>A0ABP3CHA8_9FIRM</name>
<keyword evidence="3 8" id="KW-0436">Ligase</keyword>
<keyword evidence="5 8" id="KW-0547">Nucleotide-binding</keyword>
<feature type="binding site" evidence="8">
    <location>
        <begin position="32"/>
        <end position="37"/>
    </location>
    <ligand>
        <name>ATP</name>
        <dbReference type="ChEBI" id="CHEBI:30616"/>
    </ligand>
</feature>
<protein>
    <recommendedName>
        <fullName evidence="8">tRNA(Ile)-lysidine synthase</fullName>
        <ecNumber evidence="8">6.3.4.19</ecNumber>
    </recommendedName>
    <alternativeName>
        <fullName evidence="8">tRNA(Ile)-2-lysyl-cytidine synthase</fullName>
    </alternativeName>
    <alternativeName>
        <fullName evidence="8">tRNA(Ile)-lysidine synthetase</fullName>
    </alternativeName>
</protein>
<evidence type="ECO:0000256" key="8">
    <source>
        <dbReference type="HAMAP-Rule" id="MF_01161"/>
    </source>
</evidence>
<comment type="caution">
    <text evidence="10">The sequence shown here is derived from an EMBL/GenBank/DDBJ whole genome shotgun (WGS) entry which is preliminary data.</text>
</comment>
<organism evidence="10 11">
    <name type="scientific">Selenomonas dianae</name>
    <dbReference type="NCBI Taxonomy" id="135079"/>
    <lineage>
        <taxon>Bacteria</taxon>
        <taxon>Bacillati</taxon>
        <taxon>Bacillota</taxon>
        <taxon>Negativicutes</taxon>
        <taxon>Selenomonadales</taxon>
        <taxon>Selenomonadaceae</taxon>
        <taxon>Selenomonas</taxon>
    </lineage>
</organism>
<dbReference type="InterPro" id="IPR012795">
    <property type="entry name" value="tRNA_Ile_lys_synt_N"/>
</dbReference>
<comment type="function">
    <text evidence="8">Ligates lysine onto the cytidine present at position 34 of the AUA codon-specific tRNA(Ile) that contains the anticodon CAU, in an ATP-dependent manner. Cytidine is converted to lysidine, thus changing the amino acid specificity of the tRNA from methionine to isoleucine.</text>
</comment>
<feature type="domain" description="Lysidine-tRNA(Ile) synthetase C-terminal" evidence="9">
    <location>
        <begin position="388"/>
        <end position="460"/>
    </location>
</feature>
<dbReference type="SUPFAM" id="SSF82829">
    <property type="entry name" value="MesJ substrate recognition domain-like"/>
    <property type="match status" value="1"/>
</dbReference>
<evidence type="ECO:0000256" key="6">
    <source>
        <dbReference type="ARBA" id="ARBA00022840"/>
    </source>
</evidence>
<dbReference type="SMART" id="SM00977">
    <property type="entry name" value="TilS_C"/>
    <property type="match status" value="1"/>
</dbReference>
<keyword evidence="4 8" id="KW-0819">tRNA processing</keyword>